<dbReference type="AlphaFoldDB" id="A0A843SKH7"/>
<feature type="signal peptide" evidence="2">
    <location>
        <begin position="1"/>
        <end position="27"/>
    </location>
</feature>
<name>A0A843SKH7_9BURK</name>
<protein>
    <recommendedName>
        <fullName evidence="5">Endopeptidase</fullName>
    </recommendedName>
</protein>
<gene>
    <name evidence="3" type="ORF">GEV01_30070</name>
</gene>
<sequence length="71" mass="6823">MTTLTSGLLLGAAISLALLGGCNKRPADQPPTPSVTTPAATPPATAPDTAPPAPAAPPAQNSSAPPPTTNQ</sequence>
<feature type="region of interest" description="Disordered" evidence="1">
    <location>
        <begin position="23"/>
        <end position="71"/>
    </location>
</feature>
<keyword evidence="2" id="KW-0732">Signal</keyword>
<dbReference type="EMBL" id="WHUF01000013">
    <property type="protein sequence ID" value="MQA23772.1"/>
    <property type="molecule type" value="Genomic_DNA"/>
</dbReference>
<keyword evidence="4" id="KW-1185">Reference proteome</keyword>
<evidence type="ECO:0008006" key="5">
    <source>
        <dbReference type="Google" id="ProtNLM"/>
    </source>
</evidence>
<accession>A0A843SKH7</accession>
<dbReference type="Proteomes" id="UP000444318">
    <property type="component" value="Unassembled WGS sequence"/>
</dbReference>
<evidence type="ECO:0000256" key="1">
    <source>
        <dbReference type="SAM" id="MobiDB-lite"/>
    </source>
</evidence>
<evidence type="ECO:0000313" key="3">
    <source>
        <dbReference type="EMBL" id="MQA23772.1"/>
    </source>
</evidence>
<evidence type="ECO:0000313" key="4">
    <source>
        <dbReference type="Proteomes" id="UP000444318"/>
    </source>
</evidence>
<feature type="chain" id="PRO_5032830025" description="Endopeptidase" evidence="2">
    <location>
        <begin position="28"/>
        <end position="71"/>
    </location>
</feature>
<dbReference type="RefSeq" id="WP_152810006.1">
    <property type="nucleotide sequence ID" value="NZ_WHUF01000013.1"/>
</dbReference>
<organism evidence="3 4">
    <name type="scientific">Rugamonas rivuli</name>
    <dbReference type="NCBI Taxonomy" id="2743358"/>
    <lineage>
        <taxon>Bacteria</taxon>
        <taxon>Pseudomonadati</taxon>
        <taxon>Pseudomonadota</taxon>
        <taxon>Betaproteobacteria</taxon>
        <taxon>Burkholderiales</taxon>
        <taxon>Oxalobacteraceae</taxon>
        <taxon>Telluria group</taxon>
        <taxon>Rugamonas</taxon>
    </lineage>
</organism>
<feature type="compositionally biased region" description="Pro residues" evidence="1">
    <location>
        <begin position="40"/>
        <end position="57"/>
    </location>
</feature>
<reference evidence="3 4" key="1">
    <citation type="submission" date="2019-10" db="EMBL/GenBank/DDBJ databases">
        <title>Two novel species isolated from a subtropical stream in China.</title>
        <authorList>
            <person name="Lu H."/>
        </authorList>
    </citation>
    <scope>NUCLEOTIDE SEQUENCE [LARGE SCALE GENOMIC DNA]</scope>
    <source>
        <strain evidence="3 4">FT103W</strain>
    </source>
</reference>
<comment type="caution">
    <text evidence="3">The sequence shown here is derived from an EMBL/GenBank/DDBJ whole genome shotgun (WGS) entry which is preliminary data.</text>
</comment>
<proteinExistence type="predicted"/>
<evidence type="ECO:0000256" key="2">
    <source>
        <dbReference type="SAM" id="SignalP"/>
    </source>
</evidence>